<dbReference type="EMBL" id="JAGHKO010000024">
    <property type="protein sequence ID" value="MBO9205376.1"/>
    <property type="molecule type" value="Genomic_DNA"/>
</dbReference>
<dbReference type="RefSeq" id="WP_209144885.1">
    <property type="nucleotide sequence ID" value="NZ_JAGHKO010000024.1"/>
</dbReference>
<feature type="domain" description="Nucleotidyl transferase" evidence="1">
    <location>
        <begin position="8"/>
        <end position="232"/>
    </location>
</feature>
<protein>
    <submittedName>
        <fullName evidence="2">Nucleotidyltransferase family protein</fullName>
    </submittedName>
</protein>
<comment type="caution">
    <text evidence="2">The sequence shown here is derived from an EMBL/GenBank/DDBJ whole genome shotgun (WGS) entry which is preliminary data.</text>
</comment>
<dbReference type="InterPro" id="IPR050486">
    <property type="entry name" value="Mannose-1P_guanyltransferase"/>
</dbReference>
<dbReference type="Pfam" id="PF00483">
    <property type="entry name" value="NTP_transferase"/>
    <property type="match status" value="1"/>
</dbReference>
<dbReference type="InterPro" id="IPR005835">
    <property type="entry name" value="NTP_transferase_dom"/>
</dbReference>
<dbReference type="CDD" id="cd06915">
    <property type="entry name" value="NTP_transferase_WcbM_like"/>
    <property type="match status" value="1"/>
</dbReference>
<evidence type="ECO:0000313" key="2">
    <source>
        <dbReference type="EMBL" id="MBO9205376.1"/>
    </source>
</evidence>
<dbReference type="InterPro" id="IPR029044">
    <property type="entry name" value="Nucleotide-diphossugar_trans"/>
</dbReference>
<dbReference type="PANTHER" id="PTHR22572">
    <property type="entry name" value="SUGAR-1-PHOSPHATE GUANYL TRANSFERASE"/>
    <property type="match status" value="1"/>
</dbReference>
<proteinExistence type="predicted"/>
<evidence type="ECO:0000259" key="1">
    <source>
        <dbReference type="Pfam" id="PF00483"/>
    </source>
</evidence>
<evidence type="ECO:0000313" key="3">
    <source>
        <dbReference type="Proteomes" id="UP000677244"/>
    </source>
</evidence>
<accession>A0ABS3Z7D7</accession>
<dbReference type="SUPFAM" id="SSF53448">
    <property type="entry name" value="Nucleotide-diphospho-sugar transferases"/>
    <property type="match status" value="1"/>
</dbReference>
<dbReference type="Gene3D" id="3.90.550.10">
    <property type="entry name" value="Spore Coat Polysaccharide Biosynthesis Protein SpsA, Chain A"/>
    <property type="match status" value="1"/>
</dbReference>
<dbReference type="Proteomes" id="UP000677244">
    <property type="component" value="Unassembled WGS sequence"/>
</dbReference>
<reference evidence="2 3" key="1">
    <citation type="submission" date="2021-03" db="EMBL/GenBank/DDBJ databases">
        <title>Assistant Professor.</title>
        <authorList>
            <person name="Huq M.A."/>
        </authorList>
    </citation>
    <scope>NUCLEOTIDE SEQUENCE [LARGE SCALE GENOMIC DNA]</scope>
    <source>
        <strain evidence="2 3">MAH-29</strain>
    </source>
</reference>
<keyword evidence="3" id="KW-1185">Reference proteome</keyword>
<sequence>MMPIKECIILAGGLGTRLRSAVPDLPKCMAPVAGKPFLAHVIGYFRNQGVEKFIFSLGYKHEVIQDYLEAEYPGLSKQYVIENEPLGTGGAIQLACRQATEKNVLILNGDTLFSIQLPALTAFHAQHQAHCTLALKPMHNFDRYGVVEVADNGAIKSFKEKQYYENGLINGGIYALQVETFLNEGLPEKFSFEKDYLEKLYTLRPMYGVVQDEYFIDIGIPEDFEKANRELVKSGK</sequence>
<name>A0ABS3Z7D7_9BACT</name>
<gene>
    <name evidence="2" type="ORF">J7I42_34120</name>
</gene>
<organism evidence="2 3">
    <name type="scientific">Niastella soli</name>
    <dbReference type="NCBI Taxonomy" id="2821487"/>
    <lineage>
        <taxon>Bacteria</taxon>
        <taxon>Pseudomonadati</taxon>
        <taxon>Bacteroidota</taxon>
        <taxon>Chitinophagia</taxon>
        <taxon>Chitinophagales</taxon>
        <taxon>Chitinophagaceae</taxon>
        <taxon>Niastella</taxon>
    </lineage>
</organism>